<protein>
    <submittedName>
        <fullName evidence="1">Uncharacterized protein</fullName>
    </submittedName>
</protein>
<dbReference type="AlphaFoldDB" id="A0A1M2VG04"/>
<dbReference type="Proteomes" id="UP000184267">
    <property type="component" value="Unassembled WGS sequence"/>
</dbReference>
<organism evidence="1 2">
    <name type="scientific">Trametes pubescens</name>
    <name type="common">White-rot fungus</name>
    <dbReference type="NCBI Taxonomy" id="154538"/>
    <lineage>
        <taxon>Eukaryota</taxon>
        <taxon>Fungi</taxon>
        <taxon>Dikarya</taxon>
        <taxon>Basidiomycota</taxon>
        <taxon>Agaricomycotina</taxon>
        <taxon>Agaricomycetes</taxon>
        <taxon>Polyporales</taxon>
        <taxon>Polyporaceae</taxon>
        <taxon>Trametes</taxon>
    </lineage>
</organism>
<evidence type="ECO:0000313" key="1">
    <source>
        <dbReference type="EMBL" id="OJT06529.1"/>
    </source>
</evidence>
<accession>A0A1M2VG04</accession>
<comment type="caution">
    <text evidence="1">The sequence shown here is derived from an EMBL/GenBank/DDBJ whole genome shotgun (WGS) entry which is preliminary data.</text>
</comment>
<dbReference type="EMBL" id="MNAD01001304">
    <property type="protein sequence ID" value="OJT06529.1"/>
    <property type="molecule type" value="Genomic_DNA"/>
</dbReference>
<dbReference type="OrthoDB" id="2758747at2759"/>
<evidence type="ECO:0000313" key="2">
    <source>
        <dbReference type="Proteomes" id="UP000184267"/>
    </source>
</evidence>
<keyword evidence="2" id="KW-1185">Reference proteome</keyword>
<sequence length="133" mass="14587">MPLTSDASDPKGARAPFGNGRELDVSAGTVYDLRGFLRCMATEGRQLPDTEAIEHLEHILDTQDAATGGLVCELMAQEDVPRMMGGKLPEQVRKRVYAKKYGGLTTDRWGTLYPGRFTGDVTKMKPGEWVRGA</sequence>
<reference evidence="1 2" key="1">
    <citation type="submission" date="2016-10" db="EMBL/GenBank/DDBJ databases">
        <title>Genome sequence of the basidiomycete white-rot fungus Trametes pubescens.</title>
        <authorList>
            <person name="Makela M.R."/>
            <person name="Granchi Z."/>
            <person name="Peng M."/>
            <person name="De Vries R.P."/>
            <person name="Grigoriev I."/>
            <person name="Riley R."/>
            <person name="Hilden K."/>
        </authorList>
    </citation>
    <scope>NUCLEOTIDE SEQUENCE [LARGE SCALE GENOMIC DNA]</scope>
    <source>
        <strain evidence="1 2">FBCC735</strain>
    </source>
</reference>
<proteinExistence type="predicted"/>
<gene>
    <name evidence="1" type="ORF">TRAPUB_2606</name>
</gene>
<name>A0A1M2VG04_TRAPU</name>